<evidence type="ECO:0000313" key="1">
    <source>
        <dbReference type="EMBL" id="SPT70328.1"/>
    </source>
</evidence>
<name>A0A2X0VLI5_9GAMM</name>
<dbReference type="AlphaFoldDB" id="A0A2X0VLI5"/>
<keyword evidence="2" id="KW-1185">Reference proteome</keyword>
<proteinExistence type="predicted"/>
<evidence type="ECO:0008006" key="3">
    <source>
        <dbReference type="Google" id="ProtNLM"/>
    </source>
</evidence>
<evidence type="ECO:0000313" key="2">
    <source>
        <dbReference type="Proteomes" id="UP000250086"/>
    </source>
</evidence>
<dbReference type="EMBL" id="UAPV01000001">
    <property type="protein sequence ID" value="SPT70328.1"/>
    <property type="molecule type" value="Genomic_DNA"/>
</dbReference>
<protein>
    <recommendedName>
        <fullName evidence="3">DUF4261 domain-containing protein</fullName>
    </recommendedName>
</protein>
<accession>A0A2X0VLI5</accession>
<dbReference type="RefSeq" id="WP_113744415.1">
    <property type="nucleotide sequence ID" value="NZ_UAPV01000001.1"/>
</dbReference>
<sequence length="286" mass="32174">MLNELLEGLDKDMLNDVLDDLSSGRITDNSYTKDSLTGRFLGAVLLPKFKMHRDQIIADFKKLWDIEIDEVISQDKVHLILQIDNMTVRFFLENIGPQKKVLLDAANFNQMWDKGSEAVNKASAFIDVTIEGEGASTQELALLFVKSVTVCCHQKNALAAFSSFVIHDIEAYKHFANLIKRDIFPVMNLVGFLFGVTEFGPSLCTLGLPFFGHKEIEIIGFDNEADRSDLIEFLSDLCLAVIQGQIDLEEISTIEVTDKHRYKIDKDSLASVLCGMDTIKLHPIRD</sequence>
<gene>
    <name evidence="1" type="ORF">NCTC13093_01739</name>
</gene>
<reference evidence="1 2" key="1">
    <citation type="submission" date="2018-06" db="EMBL/GenBank/DDBJ databases">
        <authorList>
            <consortium name="Pathogen Informatics"/>
            <person name="Doyle S."/>
        </authorList>
    </citation>
    <scope>NUCLEOTIDE SEQUENCE [LARGE SCALE GENOMIC DNA]</scope>
    <source>
        <strain evidence="1 2">NCTC13093</strain>
    </source>
</reference>
<organism evidence="1 2">
    <name type="scientific">Anaerobiospirillum thomasii</name>
    <dbReference type="NCBI Taxonomy" id="179995"/>
    <lineage>
        <taxon>Bacteria</taxon>
        <taxon>Pseudomonadati</taxon>
        <taxon>Pseudomonadota</taxon>
        <taxon>Gammaproteobacteria</taxon>
        <taxon>Aeromonadales</taxon>
        <taxon>Succinivibrionaceae</taxon>
        <taxon>Anaerobiospirillum</taxon>
    </lineage>
</organism>
<dbReference type="Proteomes" id="UP000250086">
    <property type="component" value="Unassembled WGS sequence"/>
</dbReference>